<dbReference type="InterPro" id="IPR011992">
    <property type="entry name" value="EF-hand-dom_pair"/>
</dbReference>
<keyword evidence="3" id="KW-0106">Calcium</keyword>
<dbReference type="Pfam" id="PF13499">
    <property type="entry name" value="EF-hand_7"/>
    <property type="match status" value="2"/>
</dbReference>
<organism evidence="5 6">
    <name type="scientific">Mytilus coruscus</name>
    <name type="common">Sea mussel</name>
    <dbReference type="NCBI Taxonomy" id="42192"/>
    <lineage>
        <taxon>Eukaryota</taxon>
        <taxon>Metazoa</taxon>
        <taxon>Spiralia</taxon>
        <taxon>Lophotrochozoa</taxon>
        <taxon>Mollusca</taxon>
        <taxon>Bivalvia</taxon>
        <taxon>Autobranchia</taxon>
        <taxon>Pteriomorphia</taxon>
        <taxon>Mytilida</taxon>
        <taxon>Mytiloidea</taxon>
        <taxon>Mytilidae</taxon>
        <taxon>Mytilinae</taxon>
        <taxon>Mytilus</taxon>
    </lineage>
</organism>
<dbReference type="OrthoDB" id="6074409at2759"/>
<dbReference type="InterPro" id="IPR002048">
    <property type="entry name" value="EF_hand_dom"/>
</dbReference>
<reference evidence="5 6" key="1">
    <citation type="submission" date="2020-06" db="EMBL/GenBank/DDBJ databases">
        <authorList>
            <person name="Li R."/>
            <person name="Bekaert M."/>
        </authorList>
    </citation>
    <scope>NUCLEOTIDE SEQUENCE [LARGE SCALE GENOMIC DNA]</scope>
    <source>
        <strain evidence="6">wild</strain>
    </source>
</reference>
<keyword evidence="6" id="KW-1185">Reference proteome</keyword>
<feature type="domain" description="EF-hand" evidence="4">
    <location>
        <begin position="133"/>
        <end position="169"/>
    </location>
</feature>
<feature type="domain" description="EF-hand" evidence="4">
    <location>
        <begin position="54"/>
        <end position="89"/>
    </location>
</feature>
<keyword evidence="1" id="KW-0479">Metal-binding</keyword>
<gene>
    <name evidence="5" type="ORF">MCOR_24764</name>
</gene>
<keyword evidence="2" id="KW-0677">Repeat</keyword>
<proteinExistence type="predicted"/>
<dbReference type="PROSITE" id="PS00018">
    <property type="entry name" value="EF_HAND_1"/>
    <property type="match status" value="1"/>
</dbReference>
<dbReference type="InterPro" id="IPR018247">
    <property type="entry name" value="EF_Hand_1_Ca_BS"/>
</dbReference>
<dbReference type="EMBL" id="CACVKT020004354">
    <property type="protein sequence ID" value="CAC5389615.1"/>
    <property type="molecule type" value="Genomic_DNA"/>
</dbReference>
<dbReference type="PANTHER" id="PTHR34524">
    <property type="entry name" value="CALCYPHOSIN"/>
    <property type="match status" value="1"/>
</dbReference>
<dbReference type="AlphaFoldDB" id="A0A6J8C005"/>
<evidence type="ECO:0000256" key="3">
    <source>
        <dbReference type="ARBA" id="ARBA00022837"/>
    </source>
</evidence>
<dbReference type="SUPFAM" id="SSF47473">
    <property type="entry name" value="EF-hand"/>
    <property type="match status" value="1"/>
</dbReference>
<feature type="domain" description="EF-hand" evidence="4">
    <location>
        <begin position="18"/>
        <end position="53"/>
    </location>
</feature>
<feature type="domain" description="EF-hand" evidence="4">
    <location>
        <begin position="90"/>
        <end position="125"/>
    </location>
</feature>
<evidence type="ECO:0000259" key="4">
    <source>
        <dbReference type="PROSITE" id="PS50222"/>
    </source>
</evidence>
<dbReference type="GO" id="GO:0005509">
    <property type="term" value="F:calcium ion binding"/>
    <property type="evidence" value="ECO:0007669"/>
    <property type="project" value="InterPro"/>
</dbReference>
<protein>
    <submittedName>
        <fullName evidence="5">Crustacean calcium-binding protein 23,Calcyphosin,Calcyphosin-like protein</fullName>
    </submittedName>
</protein>
<sequence length="186" mass="21183">MADHITELRAKCLERGASGIHGISRIFRNMDVDHSKWLSLKEFSDGLKDFGLSLPESSIEELFNYIDKDGQNGILFDEFLQALRPPMSQTRISIINEAFAKFDKTGDGVITLEDLRGVYSVKHHPKYINGEMTEEQILRTFLDVFDQGVKDGTVTKEEFTNYYSGVGANIDTDEDFVKMMKTAWEI</sequence>
<dbReference type="Proteomes" id="UP000507470">
    <property type="component" value="Unassembled WGS sequence"/>
</dbReference>
<evidence type="ECO:0000256" key="1">
    <source>
        <dbReference type="ARBA" id="ARBA00022723"/>
    </source>
</evidence>
<evidence type="ECO:0000313" key="5">
    <source>
        <dbReference type="EMBL" id="CAC5389615.1"/>
    </source>
</evidence>
<dbReference type="InterPro" id="IPR051581">
    <property type="entry name" value="Ca-bind"/>
</dbReference>
<dbReference type="PANTHER" id="PTHR34524:SF6">
    <property type="entry name" value="CALCYPHOSINE LIKE"/>
    <property type="match status" value="1"/>
</dbReference>
<name>A0A6J8C005_MYTCO</name>
<dbReference type="Gene3D" id="1.10.238.10">
    <property type="entry name" value="EF-hand"/>
    <property type="match status" value="2"/>
</dbReference>
<evidence type="ECO:0000313" key="6">
    <source>
        <dbReference type="Proteomes" id="UP000507470"/>
    </source>
</evidence>
<dbReference type="PROSITE" id="PS50222">
    <property type="entry name" value="EF_HAND_2"/>
    <property type="match status" value="4"/>
</dbReference>
<evidence type="ECO:0000256" key="2">
    <source>
        <dbReference type="ARBA" id="ARBA00022737"/>
    </source>
</evidence>
<accession>A0A6J8C005</accession>
<dbReference type="SMART" id="SM00054">
    <property type="entry name" value="EFh"/>
    <property type="match status" value="3"/>
</dbReference>